<feature type="transmembrane region" description="Helical" evidence="1">
    <location>
        <begin position="105"/>
        <end position="126"/>
    </location>
</feature>
<reference evidence="3" key="2">
    <citation type="submission" date="2020-09" db="EMBL/GenBank/DDBJ databases">
        <authorList>
            <person name="Sun Q."/>
            <person name="Ohkuma M."/>
        </authorList>
    </citation>
    <scope>NUCLEOTIDE SEQUENCE</scope>
    <source>
        <strain evidence="3">JCM 3090</strain>
    </source>
</reference>
<feature type="transmembrane region" description="Helical" evidence="1">
    <location>
        <begin position="179"/>
        <end position="203"/>
    </location>
</feature>
<sequence>MTAQLTPDPFVSAMALIPAYAGALLGLSCLARAGRAGGRAAVPWWLAGAACVSLANWAPHLADDLLSPGLRLDPAGAAFSALAGLPWVAVGAWVMNSHPGSRRGLLGGVVAGAGALAVHTSGLAAVRLPTVFDLAPGALALGAAVAVLGTLEALRLTLGPARPAVTPPGPRAGARRAGPGLGTAAGVLAATALLAHFLVLAAATVRTAPPGGVQPVAVEMVR</sequence>
<keyword evidence="1" id="KW-0812">Transmembrane</keyword>
<dbReference type="Proteomes" id="UP000649739">
    <property type="component" value="Unassembled WGS sequence"/>
</dbReference>
<feature type="transmembrane region" description="Helical" evidence="1">
    <location>
        <begin position="138"/>
        <end position="158"/>
    </location>
</feature>
<evidence type="ECO:0000259" key="2">
    <source>
        <dbReference type="PROSITE" id="PS50924"/>
    </source>
</evidence>
<evidence type="ECO:0000313" key="4">
    <source>
        <dbReference type="Proteomes" id="UP000649739"/>
    </source>
</evidence>
<feature type="transmembrane region" description="Helical" evidence="1">
    <location>
        <begin position="74"/>
        <end position="93"/>
    </location>
</feature>
<dbReference type="AlphaFoldDB" id="A0A8J3FCP3"/>
<keyword evidence="4" id="KW-1185">Reference proteome</keyword>
<evidence type="ECO:0000313" key="3">
    <source>
        <dbReference type="EMBL" id="GGK06813.1"/>
    </source>
</evidence>
<comment type="caution">
    <text evidence="3">The sequence shown here is derived from an EMBL/GenBank/DDBJ whole genome shotgun (WGS) entry which is preliminary data.</text>
</comment>
<protein>
    <recommendedName>
        <fullName evidence="2">MHYT domain-containing protein</fullName>
    </recommendedName>
</protein>
<proteinExistence type="predicted"/>
<keyword evidence="1" id="KW-0472">Membrane</keyword>
<organism evidence="3 4">
    <name type="scientific">Pilimelia anulata</name>
    <dbReference type="NCBI Taxonomy" id="53371"/>
    <lineage>
        <taxon>Bacteria</taxon>
        <taxon>Bacillati</taxon>
        <taxon>Actinomycetota</taxon>
        <taxon>Actinomycetes</taxon>
        <taxon>Micromonosporales</taxon>
        <taxon>Micromonosporaceae</taxon>
        <taxon>Pilimelia</taxon>
    </lineage>
</organism>
<feature type="transmembrane region" description="Helical" evidence="1">
    <location>
        <begin position="12"/>
        <end position="30"/>
    </location>
</feature>
<dbReference type="PROSITE" id="PS50924">
    <property type="entry name" value="MHYT"/>
    <property type="match status" value="1"/>
</dbReference>
<dbReference type="GO" id="GO:0016020">
    <property type="term" value="C:membrane"/>
    <property type="evidence" value="ECO:0007669"/>
    <property type="project" value="UniProtKB-UniRule"/>
</dbReference>
<evidence type="ECO:0000256" key="1">
    <source>
        <dbReference type="PROSITE-ProRule" id="PRU00244"/>
    </source>
</evidence>
<name>A0A8J3FCP3_9ACTN</name>
<feature type="domain" description="MHYT" evidence="2">
    <location>
        <begin position="7"/>
        <end position="206"/>
    </location>
</feature>
<accession>A0A8J3FCP3</accession>
<keyword evidence="1" id="KW-1133">Transmembrane helix</keyword>
<feature type="transmembrane region" description="Helical" evidence="1">
    <location>
        <begin position="42"/>
        <end position="62"/>
    </location>
</feature>
<dbReference type="InterPro" id="IPR005330">
    <property type="entry name" value="MHYT_dom"/>
</dbReference>
<dbReference type="RefSeq" id="WP_189171807.1">
    <property type="nucleotide sequence ID" value="NZ_BMQB01000011.1"/>
</dbReference>
<gene>
    <name evidence="3" type="ORF">GCM10010123_40700</name>
</gene>
<dbReference type="EMBL" id="BMQB01000011">
    <property type="protein sequence ID" value="GGK06813.1"/>
    <property type="molecule type" value="Genomic_DNA"/>
</dbReference>
<reference evidence="3" key="1">
    <citation type="journal article" date="2014" name="Int. J. Syst. Evol. Microbiol.">
        <title>Complete genome sequence of Corynebacterium casei LMG S-19264T (=DSM 44701T), isolated from a smear-ripened cheese.</title>
        <authorList>
            <consortium name="US DOE Joint Genome Institute (JGI-PGF)"/>
            <person name="Walter F."/>
            <person name="Albersmeier A."/>
            <person name="Kalinowski J."/>
            <person name="Ruckert C."/>
        </authorList>
    </citation>
    <scope>NUCLEOTIDE SEQUENCE</scope>
    <source>
        <strain evidence="3">JCM 3090</strain>
    </source>
</reference>